<feature type="chain" id="PRO_5008717948" evidence="1">
    <location>
        <begin position="25"/>
        <end position="147"/>
    </location>
</feature>
<name>A0A1C5HND7_9ACTN</name>
<organism evidence="2 3">
    <name type="scientific">Micromonospora siamensis</name>
    <dbReference type="NCBI Taxonomy" id="299152"/>
    <lineage>
        <taxon>Bacteria</taxon>
        <taxon>Bacillati</taxon>
        <taxon>Actinomycetota</taxon>
        <taxon>Actinomycetes</taxon>
        <taxon>Micromonosporales</taxon>
        <taxon>Micromonosporaceae</taxon>
        <taxon>Micromonospora</taxon>
    </lineage>
</organism>
<gene>
    <name evidence="2" type="ORF">GA0074704_2053</name>
</gene>
<evidence type="ECO:0000313" key="3">
    <source>
        <dbReference type="Proteomes" id="UP000198210"/>
    </source>
</evidence>
<keyword evidence="1" id="KW-0732">Signal</keyword>
<dbReference type="Proteomes" id="UP000198210">
    <property type="component" value="Chromosome I"/>
</dbReference>
<proteinExistence type="predicted"/>
<feature type="signal peptide" evidence="1">
    <location>
        <begin position="1"/>
        <end position="24"/>
    </location>
</feature>
<dbReference type="RefSeq" id="WP_088970283.1">
    <property type="nucleotide sequence ID" value="NZ_JBHLYF010000022.1"/>
</dbReference>
<accession>A0A1C5HND7</accession>
<keyword evidence="3" id="KW-1185">Reference proteome</keyword>
<evidence type="ECO:0000256" key="1">
    <source>
        <dbReference type="SAM" id="SignalP"/>
    </source>
</evidence>
<protein>
    <submittedName>
        <fullName evidence="2">Uncharacterized protein</fullName>
    </submittedName>
</protein>
<evidence type="ECO:0000313" key="2">
    <source>
        <dbReference type="EMBL" id="SCG47526.1"/>
    </source>
</evidence>
<dbReference type="AlphaFoldDB" id="A0A1C5HND7"/>
<sequence>MGRTRLVLLTVAVAVLGVGSPAVAGGADTTIRIAHRAGALYPYDPSFEGGGPTYPATLVQGLVRNCPDGSYWLSATLEQDGLPTEWATTARGAGEVLCEGGTGAAAMPFYREDPVLHPGRARVWFQLHSNTDGSVLAEAAATVRIPG</sequence>
<dbReference type="EMBL" id="LT607751">
    <property type="protein sequence ID" value="SCG47526.1"/>
    <property type="molecule type" value="Genomic_DNA"/>
</dbReference>
<reference evidence="2 3" key="1">
    <citation type="submission" date="2016-06" db="EMBL/GenBank/DDBJ databases">
        <authorList>
            <person name="Kjaerup R.B."/>
            <person name="Dalgaard T.S."/>
            <person name="Juul-Madsen H.R."/>
        </authorList>
    </citation>
    <scope>NUCLEOTIDE SEQUENCE [LARGE SCALE GENOMIC DNA]</scope>
    <source>
        <strain evidence="2 3">DSM 45097</strain>
    </source>
</reference>